<reference evidence="1" key="2">
    <citation type="journal article" date="2015" name="Data Brief">
        <title>Shoot transcriptome of the giant reed, Arundo donax.</title>
        <authorList>
            <person name="Barrero R.A."/>
            <person name="Guerrero F.D."/>
            <person name="Moolhuijzen P."/>
            <person name="Goolsby J.A."/>
            <person name="Tidwell J."/>
            <person name="Bellgard S.E."/>
            <person name="Bellgard M.I."/>
        </authorList>
    </citation>
    <scope>NUCLEOTIDE SEQUENCE</scope>
    <source>
        <tissue evidence="1">Shoot tissue taken approximately 20 cm above the soil surface</tissue>
    </source>
</reference>
<protein>
    <submittedName>
        <fullName evidence="1">Uncharacterized protein</fullName>
    </submittedName>
</protein>
<evidence type="ECO:0000313" key="1">
    <source>
        <dbReference type="EMBL" id="JAD76127.1"/>
    </source>
</evidence>
<accession>A0A0A9CXE2</accession>
<sequence>MINQYLEKKELMREAELHQSEELCISNLRNKECRETIRHQPTHTTATMKNSFIIKVLCAQ</sequence>
<reference evidence="1" key="1">
    <citation type="submission" date="2014-09" db="EMBL/GenBank/DDBJ databases">
        <authorList>
            <person name="Magalhaes I.L.F."/>
            <person name="Oliveira U."/>
            <person name="Santos F.R."/>
            <person name="Vidigal T.H.D.A."/>
            <person name="Brescovit A.D."/>
            <person name="Santos A.J."/>
        </authorList>
    </citation>
    <scope>NUCLEOTIDE SEQUENCE</scope>
    <source>
        <tissue evidence="1">Shoot tissue taken approximately 20 cm above the soil surface</tissue>
    </source>
</reference>
<dbReference type="AlphaFoldDB" id="A0A0A9CXE2"/>
<proteinExistence type="predicted"/>
<dbReference type="EMBL" id="GBRH01221768">
    <property type="protein sequence ID" value="JAD76127.1"/>
    <property type="molecule type" value="Transcribed_RNA"/>
</dbReference>
<organism evidence="1">
    <name type="scientific">Arundo donax</name>
    <name type="common">Giant reed</name>
    <name type="synonym">Donax arundinaceus</name>
    <dbReference type="NCBI Taxonomy" id="35708"/>
    <lineage>
        <taxon>Eukaryota</taxon>
        <taxon>Viridiplantae</taxon>
        <taxon>Streptophyta</taxon>
        <taxon>Embryophyta</taxon>
        <taxon>Tracheophyta</taxon>
        <taxon>Spermatophyta</taxon>
        <taxon>Magnoliopsida</taxon>
        <taxon>Liliopsida</taxon>
        <taxon>Poales</taxon>
        <taxon>Poaceae</taxon>
        <taxon>PACMAD clade</taxon>
        <taxon>Arundinoideae</taxon>
        <taxon>Arundineae</taxon>
        <taxon>Arundo</taxon>
    </lineage>
</organism>
<name>A0A0A9CXE2_ARUDO</name>